<name>A0A7H1DWD0_9FLAO</name>
<gene>
    <name evidence="1" type="ORF">H0S70_13340</name>
</gene>
<organism evidence="1 2">
    <name type="scientific">Chryseobacterium manosquense</name>
    <dbReference type="NCBI Taxonomy" id="2754694"/>
    <lineage>
        <taxon>Bacteria</taxon>
        <taxon>Pseudomonadati</taxon>
        <taxon>Bacteroidota</taxon>
        <taxon>Flavobacteriia</taxon>
        <taxon>Flavobacteriales</taxon>
        <taxon>Weeksellaceae</taxon>
        <taxon>Chryseobacterium group</taxon>
        <taxon>Chryseobacterium</taxon>
    </lineage>
</organism>
<dbReference type="KEGG" id="cmaq:H0S70_13340"/>
<sequence>MSSTIVFGFSAIISGKKGIKIIPVRITTTPTTAYAFLKYRNITAVFTWSFLDKGLYNSYINAEARPSSARANMDKIFENRLLTPKYSADRYLMKTVREINPRTIPVICDMKPAQMLRKEFEVRVFIINPSLMFLNKILV</sequence>
<dbReference type="RefSeq" id="WP_188321135.1">
    <property type="nucleotide sequence ID" value="NZ_CP060203.1"/>
</dbReference>
<proteinExistence type="predicted"/>
<evidence type="ECO:0000313" key="2">
    <source>
        <dbReference type="Proteomes" id="UP000516438"/>
    </source>
</evidence>
<reference evidence="1 2" key="1">
    <citation type="submission" date="2020-07" db="EMBL/GenBank/DDBJ databases">
        <title>Complete genome and description of Chryseobacterium manosquense strain Marseille-Q2069 sp. nov.</title>
        <authorList>
            <person name="Boxberger M."/>
        </authorList>
    </citation>
    <scope>NUCLEOTIDE SEQUENCE [LARGE SCALE GENOMIC DNA]</scope>
    <source>
        <strain evidence="1 2">Marseille-Q2069</strain>
    </source>
</reference>
<keyword evidence="2" id="KW-1185">Reference proteome</keyword>
<dbReference type="Proteomes" id="UP000516438">
    <property type="component" value="Chromosome"/>
</dbReference>
<evidence type="ECO:0000313" key="1">
    <source>
        <dbReference type="EMBL" id="QNS41288.1"/>
    </source>
</evidence>
<dbReference type="AlphaFoldDB" id="A0A7H1DWD0"/>
<accession>A0A7H1DWD0</accession>
<dbReference type="EMBL" id="CP060203">
    <property type="protein sequence ID" value="QNS41288.1"/>
    <property type="molecule type" value="Genomic_DNA"/>
</dbReference>
<protein>
    <submittedName>
        <fullName evidence="1">Uncharacterized protein</fullName>
    </submittedName>
</protein>